<feature type="region of interest" description="Disordered" evidence="1">
    <location>
        <begin position="54"/>
        <end position="76"/>
    </location>
</feature>
<dbReference type="GO" id="GO:0006629">
    <property type="term" value="P:lipid metabolic process"/>
    <property type="evidence" value="ECO:0007669"/>
    <property type="project" value="InterPro"/>
</dbReference>
<dbReference type="EMBL" id="DS022310">
    <property type="protein sequence ID" value="OAJ43472.1"/>
    <property type="molecule type" value="Genomic_DNA"/>
</dbReference>
<protein>
    <recommendedName>
        <fullName evidence="2">Fungal lipase-type domain-containing protein</fullName>
    </recommendedName>
</protein>
<feature type="compositionally biased region" description="Polar residues" evidence="1">
    <location>
        <begin position="54"/>
        <end position="72"/>
    </location>
</feature>
<dbReference type="STRING" id="403673.A0A177WU85"/>
<accession>A0A177WU85</accession>
<dbReference type="SUPFAM" id="SSF53474">
    <property type="entry name" value="alpha/beta-Hydrolases"/>
    <property type="match status" value="1"/>
</dbReference>
<dbReference type="InterPro" id="IPR051218">
    <property type="entry name" value="Sec_MonoDiacylglyc_Lipase"/>
</dbReference>
<evidence type="ECO:0000259" key="2">
    <source>
        <dbReference type="Pfam" id="PF01764"/>
    </source>
</evidence>
<dbReference type="Proteomes" id="UP000077115">
    <property type="component" value="Unassembled WGS sequence"/>
</dbReference>
<dbReference type="eggNOG" id="KOG4569">
    <property type="taxonomic scope" value="Eukaryota"/>
</dbReference>
<feature type="domain" description="Fungal lipase-type" evidence="2">
    <location>
        <begin position="327"/>
        <end position="473"/>
    </location>
</feature>
<dbReference type="VEuPathDB" id="FungiDB:BDEG_26830"/>
<dbReference type="CDD" id="cd00519">
    <property type="entry name" value="Lipase_3"/>
    <property type="match status" value="1"/>
</dbReference>
<dbReference type="PANTHER" id="PTHR45856">
    <property type="entry name" value="ALPHA/BETA-HYDROLASES SUPERFAMILY PROTEIN"/>
    <property type="match status" value="1"/>
</dbReference>
<sequence>MSTSLYLIVTACIAPVAHYEYFKKSSYKMLATLGFLYLLVIQCAQAQTRVSEETQISMQTPSTESPSTSHQPQVKPKTKKYQVVKVVAPSLVGLNVGSYQKSIKKVWKSHTGSDKKAGTLLSPSSATTSKMANTLIGYTTEEQDEMRRQYMYMVEKLSAELTIEFQSEQTYKGPSFKSLAKFKKYADRFKLKSKKVPEVVDGRPETSPEPLAKSLMARYAQYNLFASAVYIDFQFFPISVHHMMHIVKLWNTVVVLMSVIQWLDERVGDEYNNCPNVNLDGEWDCGVYCEGYAKDTFVVAVLEDSGSSMFQAGVGVIAINDNNEEIYVIMKGTSHIGNWFSNAQMSMTDISDGIFPKSSARIPSGASVHSGFLNIYLEVSKKLKHILKSLMRSNPTYSIKFIGHSLGAALATIAIADAATTFGPARSRNMHLYSYGSPRVGDAIFVEWISTLGIGSLHRIINVNDPVTQMPGLFLGYKHIKTTSGFDNNFGAIPCTEEETTGESLDCDQVSMMNPDIRSHTTGYFYSSGCKPHRIEMDKNKLPAKHYT</sequence>
<evidence type="ECO:0000313" key="3">
    <source>
        <dbReference type="EMBL" id="OAJ43472.1"/>
    </source>
</evidence>
<reference evidence="3 4" key="1">
    <citation type="submission" date="2006-10" db="EMBL/GenBank/DDBJ databases">
        <title>The Genome Sequence of Batrachochytrium dendrobatidis JEL423.</title>
        <authorList>
            <consortium name="The Broad Institute Genome Sequencing Platform"/>
            <person name="Birren B."/>
            <person name="Lander E."/>
            <person name="Galagan J."/>
            <person name="Cuomo C."/>
            <person name="Devon K."/>
            <person name="Jaffe D."/>
            <person name="Butler J."/>
            <person name="Alvarez P."/>
            <person name="Gnerre S."/>
            <person name="Grabherr M."/>
            <person name="Kleber M."/>
            <person name="Mauceli E."/>
            <person name="Brockman W."/>
            <person name="Young S."/>
            <person name="LaButti K."/>
            <person name="Sykes S."/>
            <person name="DeCaprio D."/>
            <person name="Crawford M."/>
            <person name="Koehrsen M."/>
            <person name="Engels R."/>
            <person name="Montgomery P."/>
            <person name="Pearson M."/>
            <person name="Howarth C."/>
            <person name="Larson L."/>
            <person name="White J."/>
            <person name="O'Leary S."/>
            <person name="Kodira C."/>
            <person name="Zeng Q."/>
            <person name="Yandava C."/>
            <person name="Alvarado L."/>
            <person name="Longcore J."/>
            <person name="James T."/>
        </authorList>
    </citation>
    <scope>NUCLEOTIDE SEQUENCE [LARGE SCALE GENOMIC DNA]</scope>
    <source>
        <strain evidence="3 4">JEL423</strain>
    </source>
</reference>
<dbReference type="AlphaFoldDB" id="A0A177WU85"/>
<proteinExistence type="predicted"/>
<evidence type="ECO:0000313" key="4">
    <source>
        <dbReference type="Proteomes" id="UP000077115"/>
    </source>
</evidence>
<dbReference type="Gene3D" id="3.40.50.1820">
    <property type="entry name" value="alpha/beta hydrolase"/>
    <property type="match status" value="1"/>
</dbReference>
<gene>
    <name evidence="3" type="ORF">BDEG_26830</name>
</gene>
<dbReference type="OrthoDB" id="2123913at2759"/>
<reference evidence="3 4" key="2">
    <citation type="submission" date="2016-05" db="EMBL/GenBank/DDBJ databases">
        <title>Lineage-specific infection strategies underlie the spectrum of fungal disease in amphibians.</title>
        <authorList>
            <person name="Cuomo C.A."/>
            <person name="Farrer R.A."/>
            <person name="James T."/>
            <person name="Longcore J."/>
            <person name="Birren B."/>
        </authorList>
    </citation>
    <scope>NUCLEOTIDE SEQUENCE [LARGE SCALE GENOMIC DNA]</scope>
    <source>
        <strain evidence="3 4">JEL423</strain>
    </source>
</reference>
<dbReference type="InterPro" id="IPR002921">
    <property type="entry name" value="Fungal_lipase-type"/>
</dbReference>
<name>A0A177WU85_BATDL</name>
<evidence type="ECO:0000256" key="1">
    <source>
        <dbReference type="SAM" id="MobiDB-lite"/>
    </source>
</evidence>
<organism evidence="3 4">
    <name type="scientific">Batrachochytrium dendrobatidis (strain JEL423)</name>
    <dbReference type="NCBI Taxonomy" id="403673"/>
    <lineage>
        <taxon>Eukaryota</taxon>
        <taxon>Fungi</taxon>
        <taxon>Fungi incertae sedis</taxon>
        <taxon>Chytridiomycota</taxon>
        <taxon>Chytridiomycota incertae sedis</taxon>
        <taxon>Chytridiomycetes</taxon>
        <taxon>Rhizophydiales</taxon>
        <taxon>Rhizophydiales incertae sedis</taxon>
        <taxon>Batrachochytrium</taxon>
    </lineage>
</organism>
<dbReference type="Pfam" id="PF01764">
    <property type="entry name" value="Lipase_3"/>
    <property type="match status" value="1"/>
</dbReference>
<dbReference type="InterPro" id="IPR029058">
    <property type="entry name" value="AB_hydrolase_fold"/>
</dbReference>
<dbReference type="PANTHER" id="PTHR45856:SF25">
    <property type="entry name" value="FUNGAL LIPASE-LIKE DOMAIN-CONTAINING PROTEIN"/>
    <property type="match status" value="1"/>
</dbReference>